<dbReference type="Gramene" id="rna-AYBTSS11_LOCUS2197">
    <property type="protein sequence ID" value="CAJ1862082.1"/>
    <property type="gene ID" value="gene-AYBTSS11_LOCUS2197"/>
</dbReference>
<dbReference type="EMBL" id="OY731398">
    <property type="protein sequence ID" value="CAJ1862082.1"/>
    <property type="molecule type" value="Genomic_DNA"/>
</dbReference>
<gene>
    <name evidence="1" type="ORF">AYBTSS11_LOCUS2197</name>
</gene>
<sequence length="313" mass="34564">MEIVIPDEWNFRRFPNQNRMQLDPAENLESDTNAFVEHLFPGLEYVITGLSLALAIQDFLSSTSSKACADCVATAREKCSESSDNMGVVPFAYLRKVSEEEAKKFLSCFKRSEYDIVEQLEKMPSKISSLCCLPLKATCPNLVGSILATNYITFTDEEMTPDGTGHIFQESLPPRGRNSYYHTLIQSLLTFGLIGLPIAFGEVTRSPLSSAFETAAAASSEPRPSGLSGFLCERDKDIPRLTDFLFENREPLEAKEVIKLHSYSLAIGSTKAIGAKPTLVSLVSTIIPFHINQANYLVPILFFESCPLPVPSS</sequence>
<evidence type="ECO:0000313" key="1">
    <source>
        <dbReference type="EMBL" id="CAJ1862082.1"/>
    </source>
</evidence>
<keyword evidence="2" id="KW-1185">Reference proteome</keyword>
<proteinExistence type="predicted"/>
<name>A0AA86VA79_9FABA</name>
<dbReference type="Proteomes" id="UP001189624">
    <property type="component" value="Chromosome 1"/>
</dbReference>
<protein>
    <submittedName>
        <fullName evidence="1">Uncharacterized protein</fullName>
    </submittedName>
</protein>
<organism evidence="1 2">
    <name type="scientific">Sphenostylis stenocarpa</name>
    <dbReference type="NCBI Taxonomy" id="92480"/>
    <lineage>
        <taxon>Eukaryota</taxon>
        <taxon>Viridiplantae</taxon>
        <taxon>Streptophyta</taxon>
        <taxon>Embryophyta</taxon>
        <taxon>Tracheophyta</taxon>
        <taxon>Spermatophyta</taxon>
        <taxon>Magnoliopsida</taxon>
        <taxon>eudicotyledons</taxon>
        <taxon>Gunneridae</taxon>
        <taxon>Pentapetalae</taxon>
        <taxon>rosids</taxon>
        <taxon>fabids</taxon>
        <taxon>Fabales</taxon>
        <taxon>Fabaceae</taxon>
        <taxon>Papilionoideae</taxon>
        <taxon>50 kb inversion clade</taxon>
        <taxon>NPAAA clade</taxon>
        <taxon>indigoferoid/millettioid clade</taxon>
        <taxon>Phaseoleae</taxon>
        <taxon>Sphenostylis</taxon>
    </lineage>
</organism>
<dbReference type="PANTHER" id="PTHR32108">
    <property type="entry name" value="DNA-DIRECTED RNA POLYMERASE SUBUNIT ALPHA"/>
    <property type="match status" value="1"/>
</dbReference>
<accession>A0AA86VA79</accession>
<reference evidence="1" key="1">
    <citation type="submission" date="2023-10" db="EMBL/GenBank/DDBJ databases">
        <authorList>
            <person name="Domelevo Entfellner J.-B."/>
        </authorList>
    </citation>
    <scope>NUCLEOTIDE SEQUENCE</scope>
</reference>
<evidence type="ECO:0000313" key="2">
    <source>
        <dbReference type="Proteomes" id="UP001189624"/>
    </source>
</evidence>
<dbReference type="AlphaFoldDB" id="A0AA86VA79"/>
<dbReference type="PANTHER" id="PTHR32108:SF9">
    <property type="entry name" value="REVERSE TRANSCRIPTASE RNASE H-LIKE DOMAIN-CONTAINING PROTEIN"/>
    <property type="match status" value="1"/>
</dbReference>